<evidence type="ECO:0000313" key="2">
    <source>
        <dbReference type="Proteomes" id="UP000006428"/>
    </source>
</evidence>
<dbReference type="EMBL" id="AGVO01000073">
    <property type="protein sequence ID" value="EHI50918.1"/>
    <property type="molecule type" value="Genomic_DNA"/>
</dbReference>
<gene>
    <name evidence="1" type="ORF">IYQ_19178</name>
</gene>
<feature type="non-terminal residue" evidence="1">
    <location>
        <position position="1"/>
    </location>
</feature>
<keyword evidence="2" id="KW-1185">Reference proteome</keyword>
<dbReference type="Proteomes" id="UP000006428">
    <property type="component" value="Unassembled WGS sequence"/>
</dbReference>
<reference evidence="1 2" key="1">
    <citation type="journal article" date="2012" name="Front. Microbiol.">
        <title>Draft Genome Sequence of the Virulent Strain 01-B526 of the Fish Pathogen Aeromonas salmonicida.</title>
        <authorList>
            <person name="Charette S.J."/>
            <person name="Brochu F."/>
            <person name="Boyle B."/>
            <person name="Filion G."/>
            <person name="Tanaka K.H."/>
            <person name="Derome N."/>
        </authorList>
    </citation>
    <scope>NUCLEOTIDE SEQUENCE [LARGE SCALE GENOMIC DNA]</scope>
    <source>
        <strain evidence="1 2">01-B526</strain>
    </source>
</reference>
<protein>
    <submittedName>
        <fullName evidence="1">Uncharacterized protein</fullName>
    </submittedName>
</protein>
<organism evidence="1 2">
    <name type="scientific">Aeromonas salmonicida subsp. salmonicida 01-B526</name>
    <dbReference type="NCBI Taxonomy" id="1076135"/>
    <lineage>
        <taxon>Bacteria</taxon>
        <taxon>Pseudomonadati</taxon>
        <taxon>Pseudomonadota</taxon>
        <taxon>Gammaproteobacteria</taxon>
        <taxon>Aeromonadales</taxon>
        <taxon>Aeromonadaceae</taxon>
        <taxon>Aeromonas</taxon>
    </lineage>
</organism>
<evidence type="ECO:0000313" key="1">
    <source>
        <dbReference type="EMBL" id="EHI50918.1"/>
    </source>
</evidence>
<accession>A0ABP2MW58</accession>
<proteinExistence type="predicted"/>
<sequence>QWQPEQLFSFVKEGEREALSHGFKNQQDVIRFLSLKLEMPAGFMALPWAKKIMAEPAELIGQQSRMDRLFEQALHALDKG</sequence>
<comment type="caution">
    <text evidence="1">The sequence shown here is derived from an EMBL/GenBank/DDBJ whole genome shotgun (WGS) entry which is preliminary data.</text>
</comment>
<name>A0ABP2MW58_AERSS</name>